<feature type="transmembrane region" description="Helical" evidence="1">
    <location>
        <begin position="21"/>
        <end position="42"/>
    </location>
</feature>
<keyword evidence="1" id="KW-0812">Transmembrane</keyword>
<name>A0A917JHV6_9ENTE</name>
<dbReference type="Proteomes" id="UP000622610">
    <property type="component" value="Unassembled WGS sequence"/>
</dbReference>
<evidence type="ECO:0000256" key="1">
    <source>
        <dbReference type="SAM" id="Phobius"/>
    </source>
</evidence>
<reference evidence="2" key="1">
    <citation type="journal article" date="2014" name="Int. J. Syst. Evol. Microbiol.">
        <title>Complete genome sequence of Corynebacterium casei LMG S-19264T (=DSM 44701T), isolated from a smear-ripened cheese.</title>
        <authorList>
            <consortium name="US DOE Joint Genome Institute (JGI-PGF)"/>
            <person name="Walter F."/>
            <person name="Albersmeier A."/>
            <person name="Kalinowski J."/>
            <person name="Ruckert C."/>
        </authorList>
    </citation>
    <scope>NUCLEOTIDE SEQUENCE</scope>
    <source>
        <strain evidence="2">CCM 8433</strain>
    </source>
</reference>
<reference evidence="2" key="2">
    <citation type="submission" date="2020-09" db="EMBL/GenBank/DDBJ databases">
        <authorList>
            <person name="Sun Q."/>
            <person name="Sedlacek I."/>
        </authorList>
    </citation>
    <scope>NUCLEOTIDE SEQUENCE</scope>
    <source>
        <strain evidence="2">CCM 8433</strain>
    </source>
</reference>
<comment type="caution">
    <text evidence="2">The sequence shown here is derived from an EMBL/GenBank/DDBJ whole genome shotgun (WGS) entry which is preliminary data.</text>
</comment>
<evidence type="ECO:0008006" key="4">
    <source>
        <dbReference type="Google" id="ProtNLM"/>
    </source>
</evidence>
<dbReference type="RefSeq" id="WP_229731693.1">
    <property type="nucleotide sequence ID" value="NZ_BMDT01000008.1"/>
</dbReference>
<evidence type="ECO:0000313" key="3">
    <source>
        <dbReference type="Proteomes" id="UP000622610"/>
    </source>
</evidence>
<gene>
    <name evidence="2" type="ORF">GCM10011482_18460</name>
</gene>
<sequence length="201" mass="22306">MLLENIDNQKNEKKHQGNRRYSILLLALLFIGMATYGTYAYFTDSTSVDGNIKLTTGTVSFGEIAKGEWVYKQNGNDKIITTGVGEFDFQNVQPGDAFEKTVEVKYTGTLDGLMKVNQFTDNTLVKDLDYKILVDGKVVDPSKAIEVKDMDTFTVKLMVTVPRLDKENTLKDGRQNTTIDLTGLENAVTFTVSQKGVAAQP</sequence>
<keyword evidence="1" id="KW-0472">Membrane</keyword>
<evidence type="ECO:0000313" key="2">
    <source>
        <dbReference type="EMBL" id="GGI66192.1"/>
    </source>
</evidence>
<dbReference type="EMBL" id="BMDT01000008">
    <property type="protein sequence ID" value="GGI66192.1"/>
    <property type="molecule type" value="Genomic_DNA"/>
</dbReference>
<dbReference type="InterPro" id="IPR023833">
    <property type="entry name" value="Signal_pept_SipW-depend-type"/>
</dbReference>
<keyword evidence="1" id="KW-1133">Transmembrane helix</keyword>
<proteinExistence type="predicted"/>
<accession>A0A917JHV6</accession>
<protein>
    <recommendedName>
        <fullName evidence="4">SipW-cognate class signal peptide</fullName>
    </recommendedName>
</protein>
<organism evidence="2 3">
    <name type="scientific">Enterococcus alcedinis</name>
    <dbReference type="NCBI Taxonomy" id="1274384"/>
    <lineage>
        <taxon>Bacteria</taxon>
        <taxon>Bacillati</taxon>
        <taxon>Bacillota</taxon>
        <taxon>Bacilli</taxon>
        <taxon>Lactobacillales</taxon>
        <taxon>Enterococcaceae</taxon>
        <taxon>Enterococcus</taxon>
    </lineage>
</organism>
<keyword evidence="3" id="KW-1185">Reference proteome</keyword>
<dbReference type="NCBIfam" id="TIGR04088">
    <property type="entry name" value="cognate_SipW"/>
    <property type="match status" value="1"/>
</dbReference>
<dbReference type="AlphaFoldDB" id="A0A917JHV6"/>